<proteinExistence type="inferred from homology"/>
<dbReference type="Proteomes" id="UP001165283">
    <property type="component" value="Unassembled WGS sequence"/>
</dbReference>
<evidence type="ECO:0000256" key="1">
    <source>
        <dbReference type="RuleBase" id="RU362001"/>
    </source>
</evidence>
<keyword evidence="3" id="KW-1185">Reference proteome</keyword>
<dbReference type="InterPro" id="IPR010310">
    <property type="entry name" value="T7SS_ESAT-6-like"/>
</dbReference>
<comment type="similarity">
    <text evidence="1">Belongs to the WXG100 family.</text>
</comment>
<evidence type="ECO:0000313" key="3">
    <source>
        <dbReference type="Proteomes" id="UP001165283"/>
    </source>
</evidence>
<dbReference type="InterPro" id="IPR036689">
    <property type="entry name" value="ESAT-6-like_sf"/>
</dbReference>
<sequence length="95" mass="10291">MGEIKVTFGALDAAHADVAGTANRIKTRLDELKRMLAPLVASWDGAAAEEYRTAQRNWDVAAADLAQVLSQIGVALGSAHEGYRRVEQANAARWR</sequence>
<protein>
    <recommendedName>
        <fullName evidence="1">ESAT-6-like protein</fullName>
    </recommendedName>
</protein>
<evidence type="ECO:0000313" key="2">
    <source>
        <dbReference type="EMBL" id="MCO1654931.1"/>
    </source>
</evidence>
<comment type="caution">
    <text evidence="2">The sequence shown here is derived from an EMBL/GenBank/DDBJ whole genome shotgun (WGS) entry which is preliminary data.</text>
</comment>
<reference evidence="2" key="1">
    <citation type="submission" date="2021-04" db="EMBL/GenBank/DDBJ databases">
        <title>Pseudonocardia sp. nov., isolated from sandy soil of mangrove forest.</title>
        <authorList>
            <person name="Zan Z."/>
            <person name="Huang R."/>
            <person name="Liu W."/>
        </authorList>
    </citation>
    <scope>NUCLEOTIDE SEQUENCE</scope>
    <source>
        <strain evidence="2">S2-4</strain>
    </source>
</reference>
<gene>
    <name evidence="2" type="ORF">KDL28_07650</name>
</gene>
<dbReference type="Gene3D" id="1.10.287.1060">
    <property type="entry name" value="ESAT-6-like"/>
    <property type="match status" value="1"/>
</dbReference>
<dbReference type="Pfam" id="PF06013">
    <property type="entry name" value="WXG100"/>
    <property type="match status" value="1"/>
</dbReference>
<dbReference type="SUPFAM" id="SSF140453">
    <property type="entry name" value="EsxAB dimer-like"/>
    <property type="match status" value="1"/>
</dbReference>
<dbReference type="RefSeq" id="WP_252436688.1">
    <property type="nucleotide sequence ID" value="NZ_JAGSOV010000016.1"/>
</dbReference>
<dbReference type="EMBL" id="JAGSOV010000016">
    <property type="protein sequence ID" value="MCO1654931.1"/>
    <property type="molecule type" value="Genomic_DNA"/>
</dbReference>
<dbReference type="NCBIfam" id="TIGR03930">
    <property type="entry name" value="WXG100_ESAT6"/>
    <property type="match status" value="1"/>
</dbReference>
<organism evidence="2 3">
    <name type="scientific">Pseudonocardia humida</name>
    <dbReference type="NCBI Taxonomy" id="2800819"/>
    <lineage>
        <taxon>Bacteria</taxon>
        <taxon>Bacillati</taxon>
        <taxon>Actinomycetota</taxon>
        <taxon>Actinomycetes</taxon>
        <taxon>Pseudonocardiales</taxon>
        <taxon>Pseudonocardiaceae</taxon>
        <taxon>Pseudonocardia</taxon>
    </lineage>
</organism>
<accession>A0ABT0ZW18</accession>
<name>A0ABT0ZW18_9PSEU</name>